<keyword evidence="1" id="KW-0812">Transmembrane</keyword>
<dbReference type="Pfam" id="PF03649">
    <property type="entry name" value="UPF0014"/>
    <property type="match status" value="1"/>
</dbReference>
<sequence length="84" mass="8311">MSFQRFVPSCEKTGPVTVPGTFTGAVFAVASPLQAGLFQLIALAGILLSGAICAVVVTGVLGAPTISPALEAADTWGRSSSSGS</sequence>
<proteinExistence type="predicted"/>
<gene>
    <name evidence="2" type="ORF">EG850_09675</name>
</gene>
<organism evidence="2 3">
    <name type="scientific">Gulosibacter macacae</name>
    <dbReference type="NCBI Taxonomy" id="2488791"/>
    <lineage>
        <taxon>Bacteria</taxon>
        <taxon>Bacillati</taxon>
        <taxon>Actinomycetota</taxon>
        <taxon>Actinomycetes</taxon>
        <taxon>Micrococcales</taxon>
        <taxon>Microbacteriaceae</taxon>
        <taxon>Gulosibacter</taxon>
    </lineage>
</organism>
<evidence type="ECO:0000256" key="1">
    <source>
        <dbReference type="SAM" id="Phobius"/>
    </source>
</evidence>
<comment type="caution">
    <text evidence="2">The sequence shown here is derived from an EMBL/GenBank/DDBJ whole genome shotgun (WGS) entry which is preliminary data.</text>
</comment>
<reference evidence="2 3" key="1">
    <citation type="submission" date="2018-11" db="EMBL/GenBank/DDBJ databases">
        <title>YIM 102482-1 draft genome.</title>
        <authorList>
            <person name="Li G."/>
            <person name="Jiang Y."/>
        </authorList>
    </citation>
    <scope>NUCLEOTIDE SEQUENCE [LARGE SCALE GENOMIC DNA]</scope>
    <source>
        <strain evidence="2 3">YIM 102482-1</strain>
    </source>
</reference>
<evidence type="ECO:0000313" key="3">
    <source>
        <dbReference type="Proteomes" id="UP000274391"/>
    </source>
</evidence>
<dbReference type="Proteomes" id="UP000274391">
    <property type="component" value="Unassembled WGS sequence"/>
</dbReference>
<name>A0A3P3VU12_9MICO</name>
<protein>
    <submittedName>
        <fullName evidence="2">Uncharacterized protein</fullName>
    </submittedName>
</protein>
<feature type="transmembrane region" description="Helical" evidence="1">
    <location>
        <begin position="37"/>
        <end position="61"/>
    </location>
</feature>
<dbReference type="EMBL" id="RQVS01000011">
    <property type="protein sequence ID" value="RRJ86170.1"/>
    <property type="molecule type" value="Genomic_DNA"/>
</dbReference>
<dbReference type="InterPro" id="IPR005226">
    <property type="entry name" value="UPF0014_fam"/>
</dbReference>
<keyword evidence="1" id="KW-0472">Membrane</keyword>
<accession>A0A3P3VU12</accession>
<keyword evidence="1" id="KW-1133">Transmembrane helix</keyword>
<dbReference type="RefSeq" id="WP_124972942.1">
    <property type="nucleotide sequence ID" value="NZ_RQVS01000011.1"/>
</dbReference>
<evidence type="ECO:0000313" key="2">
    <source>
        <dbReference type="EMBL" id="RRJ86170.1"/>
    </source>
</evidence>
<keyword evidence="3" id="KW-1185">Reference proteome</keyword>
<dbReference type="AlphaFoldDB" id="A0A3P3VU12"/>